<dbReference type="InterPro" id="IPR013098">
    <property type="entry name" value="Ig_I-set"/>
</dbReference>
<organism evidence="5 6">
    <name type="scientific">Candidula unifasciata</name>
    <dbReference type="NCBI Taxonomy" id="100452"/>
    <lineage>
        <taxon>Eukaryota</taxon>
        <taxon>Metazoa</taxon>
        <taxon>Spiralia</taxon>
        <taxon>Lophotrochozoa</taxon>
        <taxon>Mollusca</taxon>
        <taxon>Gastropoda</taxon>
        <taxon>Heterobranchia</taxon>
        <taxon>Euthyneura</taxon>
        <taxon>Panpulmonata</taxon>
        <taxon>Eupulmonata</taxon>
        <taxon>Stylommatophora</taxon>
        <taxon>Helicina</taxon>
        <taxon>Helicoidea</taxon>
        <taxon>Geomitridae</taxon>
        <taxon>Candidula</taxon>
    </lineage>
</organism>
<keyword evidence="2" id="KW-1015">Disulfide bond</keyword>
<dbReference type="AlphaFoldDB" id="A0A8S3Z2C9"/>
<evidence type="ECO:0000256" key="2">
    <source>
        <dbReference type="ARBA" id="ARBA00023157"/>
    </source>
</evidence>
<dbReference type="EMBL" id="CAJHNH020001552">
    <property type="protein sequence ID" value="CAG5123544.1"/>
    <property type="molecule type" value="Genomic_DNA"/>
</dbReference>
<dbReference type="FunFam" id="2.60.40.10:FF:000107">
    <property type="entry name" value="Myosin, light chain kinase a"/>
    <property type="match status" value="1"/>
</dbReference>
<dbReference type="InterPro" id="IPR050958">
    <property type="entry name" value="Cell_Adh-Cytoskel_Orgn"/>
</dbReference>
<accession>A0A8S3Z2C9</accession>
<gene>
    <name evidence="5" type="ORF">CUNI_LOCUS9102</name>
</gene>
<keyword evidence="3" id="KW-0393">Immunoglobulin domain</keyword>
<dbReference type="InterPro" id="IPR003598">
    <property type="entry name" value="Ig_sub2"/>
</dbReference>
<evidence type="ECO:0000313" key="5">
    <source>
        <dbReference type="EMBL" id="CAG5123544.1"/>
    </source>
</evidence>
<reference evidence="5" key="1">
    <citation type="submission" date="2021-04" db="EMBL/GenBank/DDBJ databases">
        <authorList>
            <consortium name="Molecular Ecology Group"/>
        </authorList>
    </citation>
    <scope>NUCLEOTIDE SEQUENCE</scope>
</reference>
<keyword evidence="6" id="KW-1185">Reference proteome</keyword>
<dbReference type="CDD" id="cd00096">
    <property type="entry name" value="Ig"/>
    <property type="match status" value="1"/>
</dbReference>
<dbReference type="OrthoDB" id="5970915at2759"/>
<dbReference type="PANTHER" id="PTHR45080">
    <property type="entry name" value="CONTACTIN 5"/>
    <property type="match status" value="1"/>
</dbReference>
<evidence type="ECO:0000256" key="3">
    <source>
        <dbReference type="ARBA" id="ARBA00023319"/>
    </source>
</evidence>
<dbReference type="InterPro" id="IPR007110">
    <property type="entry name" value="Ig-like_dom"/>
</dbReference>
<comment type="caution">
    <text evidence="5">The sequence shown here is derived from an EMBL/GenBank/DDBJ whole genome shotgun (WGS) entry which is preliminary data.</text>
</comment>
<feature type="domain" description="Ig-like" evidence="4">
    <location>
        <begin position="172"/>
        <end position="261"/>
    </location>
</feature>
<feature type="non-terminal residue" evidence="5">
    <location>
        <position position="288"/>
    </location>
</feature>
<dbReference type="InterPro" id="IPR013783">
    <property type="entry name" value="Ig-like_fold"/>
</dbReference>
<dbReference type="Gene3D" id="2.60.40.10">
    <property type="entry name" value="Immunoglobulins"/>
    <property type="match status" value="2"/>
</dbReference>
<feature type="non-terminal residue" evidence="5">
    <location>
        <position position="1"/>
    </location>
</feature>
<dbReference type="InterPro" id="IPR003599">
    <property type="entry name" value="Ig_sub"/>
</dbReference>
<dbReference type="PANTHER" id="PTHR45080:SF8">
    <property type="entry name" value="IG-LIKE DOMAIN-CONTAINING PROTEIN"/>
    <property type="match status" value="1"/>
</dbReference>
<dbReference type="SUPFAM" id="SSF48726">
    <property type="entry name" value="Immunoglobulin"/>
    <property type="match status" value="2"/>
</dbReference>
<dbReference type="Proteomes" id="UP000678393">
    <property type="component" value="Unassembled WGS sequence"/>
</dbReference>
<sequence length="288" mass="32086">NDTADRMNTSLLFRNDTVVITNTSLCFRNSTVDATNTSHSILTIENFSDSYAGDYICTYTAANGDTNKTTISLTALTEIKMGGTYSFGNQSATLMCSLVLRSGIQATFQEWLRDNISLSQLTDRDRFQQYDNGTLLIKRPTRRDGGLYIARYNVTMKYGPYYDCEVVYKAAPLVLDMEKSKSLIEGENLNISCIVKGYPPPTVKWFKDGLELKDGGRIHLAKHNGIENASLSVQTVEDSDGGKYVCNATDEDGQNSYKSITVRIKDRLDWLWPVIGIICEAIVLSLVV</sequence>
<name>A0A8S3Z2C9_9EUPU</name>
<dbReference type="Pfam" id="PF07679">
    <property type="entry name" value="I-set"/>
    <property type="match status" value="1"/>
</dbReference>
<dbReference type="GO" id="GO:0005886">
    <property type="term" value="C:plasma membrane"/>
    <property type="evidence" value="ECO:0007669"/>
    <property type="project" value="TreeGrafter"/>
</dbReference>
<evidence type="ECO:0000256" key="1">
    <source>
        <dbReference type="ARBA" id="ARBA00022729"/>
    </source>
</evidence>
<dbReference type="SMART" id="SM00408">
    <property type="entry name" value="IGc2"/>
    <property type="match status" value="1"/>
</dbReference>
<dbReference type="PROSITE" id="PS50835">
    <property type="entry name" value="IG_LIKE"/>
    <property type="match status" value="1"/>
</dbReference>
<proteinExistence type="predicted"/>
<protein>
    <recommendedName>
        <fullName evidence="4">Ig-like domain-containing protein</fullName>
    </recommendedName>
</protein>
<keyword evidence="1" id="KW-0732">Signal</keyword>
<evidence type="ECO:0000313" key="6">
    <source>
        <dbReference type="Proteomes" id="UP000678393"/>
    </source>
</evidence>
<dbReference type="GO" id="GO:0007156">
    <property type="term" value="P:homophilic cell adhesion via plasma membrane adhesion molecules"/>
    <property type="evidence" value="ECO:0007669"/>
    <property type="project" value="TreeGrafter"/>
</dbReference>
<dbReference type="SMART" id="SM00409">
    <property type="entry name" value="IG"/>
    <property type="match status" value="3"/>
</dbReference>
<dbReference type="InterPro" id="IPR036179">
    <property type="entry name" value="Ig-like_dom_sf"/>
</dbReference>
<evidence type="ECO:0000259" key="4">
    <source>
        <dbReference type="PROSITE" id="PS50835"/>
    </source>
</evidence>